<dbReference type="CDD" id="cd02696">
    <property type="entry name" value="MurNAc-LAA"/>
    <property type="match status" value="1"/>
</dbReference>
<comment type="catalytic activity">
    <reaction evidence="1">
        <text>Hydrolyzes the link between N-acetylmuramoyl residues and L-amino acid residues in certain cell-wall glycopeptides.</text>
        <dbReference type="EC" id="3.5.1.28"/>
    </reaction>
</comment>
<accession>B8FJL4</accession>
<sequence length="603" mass="67229">MPLTAGYSRKFAEKNKSPLVFAVLMFLLFAWCAAPDYSLADNPRSLYLQAQKCARELKSDPRKRKYRDRWIICIQGYQKVYKTDPNGPWAAAGLYEAAVLYEELYQLSHKKTDRAEAVDLCQRIVKRFPKSAYKSKAIDMLAEINQIRSLKKQTLVKNMPKIKPLPSQKPKPKPKPEPKPEPNPEPQPDPDPIGKLVQSASCEEPPPDPIAGAGDTALVTGLRYWSSKSYTRVVIDADKETQYKDHLLKKDPALGKPQRLFIDMDHSKVGKDLDRAVTIQDDLLSGVRAAQFDQETVRVVVDLKSFKSYKVFSLKNPFRVVIDVRGEKKTPSEPVMVAASRPALPMPDEKGKVPAGAIATQLALGVSTIVIDAGHGGKDYGAPGAVKGVHEKQVVLAIAQKLAKALKEQTPCQIYLTRDSDRYLTLEERTAIANTKNADLFISIHTNSHPSSKPYGVETYYLNLATDDESIRVAALENQTSKKNISDLQSILDSLMHNNKVNESQRLAHSVQKKMCSNLKTKYSAIRDRGVRKAPFYVLLGAEMPAILVETSFISNSRECKRLTYGPYQDRLVQGIVDGVKEYVKQLNPTTTGWTGNQTKTSG</sequence>
<dbReference type="SMART" id="SM00646">
    <property type="entry name" value="Ami_3"/>
    <property type="match status" value="1"/>
</dbReference>
<dbReference type="AlphaFoldDB" id="B8FJL4"/>
<keyword evidence="7" id="KW-1185">Reference proteome</keyword>
<gene>
    <name evidence="6" type="ordered locus">Dalk_3997</name>
</gene>
<evidence type="ECO:0000256" key="1">
    <source>
        <dbReference type="ARBA" id="ARBA00001561"/>
    </source>
</evidence>
<dbReference type="HOGENOM" id="CLU_014322_11_0_7"/>
<feature type="region of interest" description="Disordered" evidence="4">
    <location>
        <begin position="158"/>
        <end position="213"/>
    </location>
</feature>
<evidence type="ECO:0000256" key="3">
    <source>
        <dbReference type="ARBA" id="ARBA00022801"/>
    </source>
</evidence>
<evidence type="ECO:0000313" key="6">
    <source>
        <dbReference type="EMBL" id="ACL05683.1"/>
    </source>
</evidence>
<dbReference type="GO" id="GO:0009253">
    <property type="term" value="P:peptidoglycan catabolic process"/>
    <property type="evidence" value="ECO:0007669"/>
    <property type="project" value="InterPro"/>
</dbReference>
<dbReference type="GO" id="GO:0008745">
    <property type="term" value="F:N-acetylmuramoyl-L-alanine amidase activity"/>
    <property type="evidence" value="ECO:0007669"/>
    <property type="project" value="UniProtKB-EC"/>
</dbReference>
<proteinExistence type="predicted"/>
<evidence type="ECO:0000256" key="4">
    <source>
        <dbReference type="SAM" id="MobiDB-lite"/>
    </source>
</evidence>
<dbReference type="EC" id="3.5.1.28" evidence="2"/>
<dbReference type="Gene3D" id="1.25.40.10">
    <property type="entry name" value="Tetratricopeptide repeat domain"/>
    <property type="match status" value="1"/>
</dbReference>
<dbReference type="SUPFAM" id="SSF53187">
    <property type="entry name" value="Zn-dependent exopeptidases"/>
    <property type="match status" value="1"/>
</dbReference>
<dbReference type="InterPro" id="IPR011990">
    <property type="entry name" value="TPR-like_helical_dom_sf"/>
</dbReference>
<dbReference type="Gene3D" id="3.40.630.40">
    <property type="entry name" value="Zn-dependent exopeptidases"/>
    <property type="match status" value="1"/>
</dbReference>
<dbReference type="Pfam" id="PF01520">
    <property type="entry name" value="Amidase_3"/>
    <property type="match status" value="1"/>
</dbReference>
<dbReference type="FunFam" id="3.40.630.40:FF:000005">
    <property type="entry name" value="N-acetylmuramoyl-L-alanine amidase (AmiA)"/>
    <property type="match status" value="1"/>
</dbReference>
<dbReference type="InterPro" id="IPR050695">
    <property type="entry name" value="N-acetylmuramoyl_amidase_3"/>
</dbReference>
<dbReference type="InterPro" id="IPR002508">
    <property type="entry name" value="MurNAc-LAA_cat"/>
</dbReference>
<feature type="domain" description="MurNAc-LAA" evidence="5">
    <location>
        <begin position="430"/>
        <end position="581"/>
    </location>
</feature>
<evidence type="ECO:0000259" key="5">
    <source>
        <dbReference type="SMART" id="SM00646"/>
    </source>
</evidence>
<name>B8FJL4_DESAL</name>
<dbReference type="GO" id="GO:0030288">
    <property type="term" value="C:outer membrane-bounded periplasmic space"/>
    <property type="evidence" value="ECO:0007669"/>
    <property type="project" value="TreeGrafter"/>
</dbReference>
<keyword evidence="3 6" id="KW-0378">Hydrolase</keyword>
<dbReference type="EMBL" id="CP001322">
    <property type="protein sequence ID" value="ACL05683.1"/>
    <property type="molecule type" value="Genomic_DNA"/>
</dbReference>
<organism evidence="6 7">
    <name type="scientific">Desulfatibacillum aliphaticivorans</name>
    <dbReference type="NCBI Taxonomy" id="218208"/>
    <lineage>
        <taxon>Bacteria</taxon>
        <taxon>Pseudomonadati</taxon>
        <taxon>Thermodesulfobacteriota</taxon>
        <taxon>Desulfobacteria</taxon>
        <taxon>Desulfobacterales</taxon>
        <taxon>Desulfatibacillaceae</taxon>
        <taxon>Desulfatibacillum</taxon>
    </lineage>
</organism>
<dbReference type="eggNOG" id="COG0860">
    <property type="taxonomic scope" value="Bacteria"/>
</dbReference>
<dbReference type="PANTHER" id="PTHR30404">
    <property type="entry name" value="N-ACETYLMURAMOYL-L-ALANINE AMIDASE"/>
    <property type="match status" value="1"/>
</dbReference>
<dbReference type="KEGG" id="dal:Dalk_3997"/>
<dbReference type="RefSeq" id="WP_015948731.1">
    <property type="nucleotide sequence ID" value="NC_011768.1"/>
</dbReference>
<dbReference type="Pfam" id="PF11741">
    <property type="entry name" value="AMIN"/>
    <property type="match status" value="1"/>
</dbReference>
<protein>
    <recommendedName>
        <fullName evidence="2">N-acetylmuramoyl-L-alanine amidase</fullName>
        <ecNumber evidence="2">3.5.1.28</ecNumber>
    </recommendedName>
</protein>
<evidence type="ECO:0000256" key="2">
    <source>
        <dbReference type="ARBA" id="ARBA00011901"/>
    </source>
</evidence>
<dbReference type="Proteomes" id="UP000000739">
    <property type="component" value="Chromosome"/>
</dbReference>
<dbReference type="InterPro" id="IPR021731">
    <property type="entry name" value="AMIN_dom"/>
</dbReference>
<evidence type="ECO:0000313" key="7">
    <source>
        <dbReference type="Proteomes" id="UP000000739"/>
    </source>
</evidence>
<dbReference type="Gene3D" id="2.60.40.3500">
    <property type="match status" value="1"/>
</dbReference>
<reference evidence="6 7" key="1">
    <citation type="journal article" date="2012" name="Environ. Microbiol.">
        <title>The genome sequence of Desulfatibacillum alkenivorans AK-01: a blueprint for anaerobic alkane oxidation.</title>
        <authorList>
            <person name="Callaghan A.V."/>
            <person name="Morris B.E."/>
            <person name="Pereira I.A."/>
            <person name="McInerney M.J."/>
            <person name="Austin R.N."/>
            <person name="Groves J.T."/>
            <person name="Kukor J.J."/>
            <person name="Suflita J.M."/>
            <person name="Young L.Y."/>
            <person name="Zylstra G.J."/>
            <person name="Wawrik B."/>
        </authorList>
    </citation>
    <scope>NUCLEOTIDE SEQUENCE [LARGE SCALE GENOMIC DNA]</scope>
    <source>
        <strain evidence="6 7">AK-01</strain>
    </source>
</reference>
<dbReference type="PANTHER" id="PTHR30404:SF0">
    <property type="entry name" value="N-ACETYLMURAMOYL-L-ALANINE AMIDASE AMIC"/>
    <property type="match status" value="1"/>
</dbReference>